<name>I5B7G5_9BACT</name>
<dbReference type="EMBL" id="CM001488">
    <property type="protein sequence ID" value="EIM65428.1"/>
    <property type="molecule type" value="Genomic_DNA"/>
</dbReference>
<sequence length="280" mass="30611">MSPSLRLKVVSGVSPGMSSTATACSVCSARCCAEYTVSVIGCDVWNITSGLGIPPEDYLLCFQTDRVSPGTFCLDQSDTRYDIALDKVEGQEEKRDCVFLMPLGGPGRCGIHACRPYVCQTYPAYLDGDMVAIREDVLCPTGAWKLSRMNVGGWRERLNLFQMAQDVYYYVVFLWNERVAAAPVGTVFAISEYYSFLLNAYRAIARRGGNADAKTISAAWVAHHNAFAASPLMEPDEKTAPLVAQAATRIQDALREFFVTPEVCDDEVDPPARIAVGSLS</sequence>
<proteinExistence type="predicted"/>
<dbReference type="PANTHER" id="PTHR35866:SF1">
    <property type="entry name" value="YKGJ FAMILY CYSTEINE CLUSTER PROTEIN"/>
    <property type="match status" value="1"/>
</dbReference>
<gene>
    <name evidence="1" type="ORF">DespoDRAFT_03688</name>
</gene>
<dbReference type="Proteomes" id="UP000005778">
    <property type="component" value="Chromosome"/>
</dbReference>
<protein>
    <submittedName>
        <fullName evidence="1">Putative Fe-S oxidoreductase</fullName>
    </submittedName>
</protein>
<reference evidence="1 2" key="2">
    <citation type="submission" date="2012-02" db="EMBL/GenBank/DDBJ databases">
        <title>Improved High-Quality Draft sequence of Desulfobacter postgatei 2ac9.</title>
        <authorList>
            <consortium name="US DOE Joint Genome Institute"/>
            <person name="Lucas S."/>
            <person name="Han J."/>
            <person name="Lapidus A."/>
            <person name="Cheng J.-F."/>
            <person name="Goodwin L."/>
            <person name="Pitluck S."/>
            <person name="Peters L."/>
            <person name="Ovchinnikova G."/>
            <person name="Held B."/>
            <person name="Detter J.C."/>
            <person name="Han C."/>
            <person name="Tapia R."/>
            <person name="Land M."/>
            <person name="Hauser L."/>
            <person name="Kyrpides N."/>
            <person name="Ivanova N."/>
            <person name="Pagani I."/>
            <person name="Orellana R."/>
            <person name="Lovley D."/>
            <person name="Woyke T."/>
        </authorList>
    </citation>
    <scope>NUCLEOTIDE SEQUENCE [LARGE SCALE GENOMIC DNA]</scope>
    <source>
        <strain evidence="1 2">2ac9</strain>
    </source>
</reference>
<dbReference type="AlphaFoldDB" id="I5B7G5"/>
<dbReference type="STRING" id="879212.DespoDRAFT_03688"/>
<keyword evidence="2" id="KW-1185">Reference proteome</keyword>
<dbReference type="PANTHER" id="PTHR35866">
    <property type="entry name" value="PUTATIVE-RELATED"/>
    <property type="match status" value="1"/>
</dbReference>
<dbReference type="PROSITE" id="PS51257">
    <property type="entry name" value="PROKAR_LIPOPROTEIN"/>
    <property type="match status" value="1"/>
</dbReference>
<reference evidence="1 2" key="1">
    <citation type="submission" date="2011-09" db="EMBL/GenBank/DDBJ databases">
        <authorList>
            <consortium name="US DOE Joint Genome Institute (JGI-PGF)"/>
            <person name="Lucas S."/>
            <person name="Han J."/>
            <person name="Lapidus A."/>
            <person name="Cheng J.-F."/>
            <person name="Goodwin L."/>
            <person name="Pitluck S."/>
            <person name="Peters L."/>
            <person name="Land M.L."/>
            <person name="Hauser L."/>
            <person name="Orellana R."/>
            <person name="Lovley D."/>
            <person name="Woyke T.J."/>
        </authorList>
    </citation>
    <scope>NUCLEOTIDE SEQUENCE [LARGE SCALE GENOMIC DNA]</scope>
    <source>
        <strain evidence="1 2">2ac9</strain>
    </source>
</reference>
<evidence type="ECO:0000313" key="2">
    <source>
        <dbReference type="Proteomes" id="UP000005778"/>
    </source>
</evidence>
<evidence type="ECO:0000313" key="1">
    <source>
        <dbReference type="EMBL" id="EIM65428.1"/>
    </source>
</evidence>
<organism evidence="1 2">
    <name type="scientific">Desulfobacter postgatei 2ac9</name>
    <dbReference type="NCBI Taxonomy" id="879212"/>
    <lineage>
        <taxon>Bacteria</taxon>
        <taxon>Pseudomonadati</taxon>
        <taxon>Thermodesulfobacteriota</taxon>
        <taxon>Desulfobacteria</taxon>
        <taxon>Desulfobacterales</taxon>
        <taxon>Desulfobacteraceae</taxon>
        <taxon>Desulfobacter</taxon>
    </lineage>
</organism>
<accession>I5B7G5</accession>
<dbReference type="HOGENOM" id="CLU_992998_0_0_7"/>